<dbReference type="InterPro" id="IPR016039">
    <property type="entry name" value="Thiolase-like"/>
</dbReference>
<dbReference type="Proteomes" id="UP000621898">
    <property type="component" value="Unassembled WGS sequence"/>
</dbReference>
<evidence type="ECO:0000259" key="1">
    <source>
        <dbReference type="Pfam" id="PF13723"/>
    </source>
</evidence>
<dbReference type="SUPFAM" id="SSF53901">
    <property type="entry name" value="Thiolase-like"/>
    <property type="match status" value="1"/>
</dbReference>
<dbReference type="RefSeq" id="WP_189441936.1">
    <property type="nucleotide sequence ID" value="NZ_BMXT01000003.1"/>
</dbReference>
<dbReference type="Gene3D" id="3.40.47.10">
    <property type="match status" value="1"/>
</dbReference>
<protein>
    <recommendedName>
        <fullName evidence="1">Beta-ketoacyl synthase-like N-terminal domain-containing protein</fullName>
    </recommendedName>
</protein>
<comment type="caution">
    <text evidence="2">The sequence shown here is derived from an EMBL/GenBank/DDBJ whole genome shotgun (WGS) entry which is preliminary data.</text>
</comment>
<evidence type="ECO:0000313" key="2">
    <source>
        <dbReference type="EMBL" id="GGY32192.1"/>
    </source>
</evidence>
<keyword evidence="3" id="KW-1185">Reference proteome</keyword>
<sequence length="262" mass="27081">MSALRVYVEGVGLWSPQLADFAALKSLLGGATPVPPPARPAAARLPPNERRRAPESVLLAVEVAGQAVAMSGRDAATLACVFASSHGDQPITDYMCATLAQAPAELSPIRFHNSVHNAAVGYWTIATDCHTPSTAVAAQRASFGAGLLEAASQAVAEQRAVLLVCSDTAGSGPLGEVTHCRQPFGCALVLAPERSGATLARLDLELTPAHPDSALDEPLAGWRDDNPSASGLPLLALLTRTEGRCQLAAAATLGLQIDMDHV</sequence>
<name>A0ABQ3A4V0_9GAMM</name>
<feature type="domain" description="Beta-ketoacyl synthase-like N-terminal" evidence="1">
    <location>
        <begin position="37"/>
        <end position="246"/>
    </location>
</feature>
<evidence type="ECO:0000313" key="3">
    <source>
        <dbReference type="Proteomes" id="UP000621898"/>
    </source>
</evidence>
<proteinExistence type="predicted"/>
<dbReference type="InterPro" id="IPR014030">
    <property type="entry name" value="Ketoacyl_synth_N"/>
</dbReference>
<accession>A0ABQ3A4V0</accession>
<dbReference type="Pfam" id="PF13723">
    <property type="entry name" value="Ketoacyl-synt_2"/>
    <property type="match status" value="1"/>
</dbReference>
<reference evidence="3" key="1">
    <citation type="journal article" date="2019" name="Int. J. Syst. Evol. Microbiol.">
        <title>The Global Catalogue of Microorganisms (GCM) 10K type strain sequencing project: providing services to taxonomists for standard genome sequencing and annotation.</title>
        <authorList>
            <consortium name="The Broad Institute Genomics Platform"/>
            <consortium name="The Broad Institute Genome Sequencing Center for Infectious Disease"/>
            <person name="Wu L."/>
            <person name="Ma J."/>
        </authorList>
    </citation>
    <scope>NUCLEOTIDE SEQUENCE [LARGE SCALE GENOMIC DNA]</scope>
    <source>
        <strain evidence="3">KCTC 22232</strain>
    </source>
</reference>
<gene>
    <name evidence="2" type="ORF">GCM10008098_27030</name>
</gene>
<organism evidence="2 3">
    <name type="scientific">Rhodanobacter panaciterrae</name>
    <dbReference type="NCBI Taxonomy" id="490572"/>
    <lineage>
        <taxon>Bacteria</taxon>
        <taxon>Pseudomonadati</taxon>
        <taxon>Pseudomonadota</taxon>
        <taxon>Gammaproteobacteria</taxon>
        <taxon>Lysobacterales</taxon>
        <taxon>Rhodanobacteraceae</taxon>
        <taxon>Rhodanobacter</taxon>
    </lineage>
</organism>
<dbReference type="EMBL" id="BMXT01000003">
    <property type="protein sequence ID" value="GGY32192.1"/>
    <property type="molecule type" value="Genomic_DNA"/>
</dbReference>